<dbReference type="RefSeq" id="WP_163692187.1">
    <property type="nucleotide sequence ID" value="NZ_FXTW01000001.1"/>
</dbReference>
<protein>
    <recommendedName>
        <fullName evidence="4">DUF2784 family protein</fullName>
    </recommendedName>
</protein>
<organism evidence="2 3">
    <name type="scientific">Muriicola jejuensis</name>
    <dbReference type="NCBI Taxonomy" id="504488"/>
    <lineage>
        <taxon>Bacteria</taxon>
        <taxon>Pseudomonadati</taxon>
        <taxon>Bacteroidota</taxon>
        <taxon>Flavobacteriia</taxon>
        <taxon>Flavobacteriales</taxon>
        <taxon>Flavobacteriaceae</taxon>
        <taxon>Muriicola</taxon>
    </lineage>
</organism>
<keyword evidence="3" id="KW-1185">Reference proteome</keyword>
<keyword evidence="1" id="KW-1133">Transmembrane helix</keyword>
<name>A0A6P0UEK1_9FLAO</name>
<keyword evidence="1" id="KW-0472">Membrane</keyword>
<evidence type="ECO:0000313" key="3">
    <source>
        <dbReference type="Proteomes" id="UP000468443"/>
    </source>
</evidence>
<feature type="transmembrane region" description="Helical" evidence="1">
    <location>
        <begin position="20"/>
        <end position="40"/>
    </location>
</feature>
<reference evidence="2 3" key="1">
    <citation type="submission" date="2020-01" db="EMBL/GenBank/DDBJ databases">
        <title>Muriicola jejuensis KCTC 22299.</title>
        <authorList>
            <person name="Wang G."/>
        </authorList>
    </citation>
    <scope>NUCLEOTIDE SEQUENCE [LARGE SCALE GENOMIC DNA]</scope>
    <source>
        <strain evidence="2 3">KCTC 22299</strain>
    </source>
</reference>
<dbReference type="EMBL" id="JAABOP010000001">
    <property type="protein sequence ID" value="NER10168.1"/>
    <property type="molecule type" value="Genomic_DNA"/>
</dbReference>
<proteinExistence type="predicted"/>
<accession>A0A6P0UEK1</accession>
<comment type="caution">
    <text evidence="2">The sequence shown here is derived from an EMBL/GenBank/DDBJ whole genome shotgun (WGS) entry which is preliminary data.</text>
</comment>
<sequence length="119" mass="13782">MNNRPHIANAGKKLWAIKLIHTVIWAFFVFVIFYILYTGIADTVNIYTWIGIVLILGEGLTLLIFKMFCPLTLIARKYSDSTKDNFDIFLPNWLARHNKLIFTSIFAIGVLIVIYRTIE</sequence>
<dbReference type="Proteomes" id="UP000468443">
    <property type="component" value="Unassembled WGS sequence"/>
</dbReference>
<dbReference type="AlphaFoldDB" id="A0A6P0UEK1"/>
<evidence type="ECO:0000313" key="2">
    <source>
        <dbReference type="EMBL" id="NER10168.1"/>
    </source>
</evidence>
<gene>
    <name evidence="2" type="ORF">GWK09_06550</name>
</gene>
<feature type="transmembrane region" description="Helical" evidence="1">
    <location>
        <begin position="46"/>
        <end position="69"/>
    </location>
</feature>
<feature type="transmembrane region" description="Helical" evidence="1">
    <location>
        <begin position="100"/>
        <end position="118"/>
    </location>
</feature>
<keyword evidence="1" id="KW-0812">Transmembrane</keyword>
<evidence type="ECO:0000256" key="1">
    <source>
        <dbReference type="SAM" id="Phobius"/>
    </source>
</evidence>
<evidence type="ECO:0008006" key="4">
    <source>
        <dbReference type="Google" id="ProtNLM"/>
    </source>
</evidence>